<dbReference type="EMBL" id="POWG01000010">
    <property type="protein sequence ID" value="PNQ98716.1"/>
    <property type="molecule type" value="Genomic_DNA"/>
</dbReference>
<evidence type="ECO:0000256" key="2">
    <source>
        <dbReference type="ARBA" id="ARBA00022801"/>
    </source>
</evidence>
<evidence type="ECO:0000313" key="3">
    <source>
        <dbReference type="EMBL" id="PNQ98716.1"/>
    </source>
</evidence>
<geneLocation type="plasmid" evidence="3">
    <name>p7unnamed</name>
</geneLocation>
<gene>
    <name evidence="3" type="ORF">C1S70_11195</name>
</gene>
<accession>A0A2K1G1P0</accession>
<dbReference type="NCBIfam" id="TIGR01840">
    <property type="entry name" value="esterase_phb"/>
    <property type="match status" value="1"/>
</dbReference>
<dbReference type="Gene3D" id="3.40.50.1820">
    <property type="entry name" value="alpha/beta hydrolase"/>
    <property type="match status" value="1"/>
</dbReference>
<keyword evidence="1" id="KW-0732">Signal</keyword>
<sequence>MTNRVPTGMGEVLRLTKAGDLAGATALIHRLMRNQALVPPGAPPTIIPTIIDAEPLTVNAPPDMPETAPPRRGTAFRPAGAFAGRLHPGPRAGLGATLRGLAARAMPAGVGFGVDGTVRPTAEPLPDGASFTTESYGNAAGTRSYKLYVPANRRDGQPRPLVVMLHGCTQSPDDFAAGTRMNRLAEEYGCLIVYPAQPSSANAQKCWNWFNPADQRRGDGEPSLIAGITRQVMRDHAVDADRVFVAGLSAGGAAAVIMGAAYPDLYAAVGVHSGLPKGAAWDIPSAFAAMRQGGKPAEPRSGTPVPTIVFHGDRDTTVHPRNGDDVAAQSMAGAAGAAGARAAVEHGQVPGGHGYSRELYTDASGHVLCERWTIQGAGHAWAGGSPAGSYTDPRGPDASREMLRFFLANPRRRPSVP</sequence>
<dbReference type="PANTHER" id="PTHR43037">
    <property type="entry name" value="UNNAMED PRODUCT-RELATED"/>
    <property type="match status" value="1"/>
</dbReference>
<reference evidence="3 4" key="1">
    <citation type="submission" date="2018-01" db="EMBL/GenBank/DDBJ databases">
        <title>Whole genome sequence of Azospirillum brasilense REC3 isolated from strawberry roots.</title>
        <authorList>
            <person name="Fontana C.A."/>
            <person name="Salazar S.M."/>
            <person name="Bassi D."/>
            <person name="Puglisi E."/>
            <person name="Lovaisa N.C."/>
            <person name="Toffoli L.M."/>
            <person name="Pedraza R."/>
            <person name="Cocconcelli P.S."/>
        </authorList>
    </citation>
    <scope>NUCLEOTIDE SEQUENCE [LARGE SCALE GENOMIC DNA]</scope>
    <source>
        <strain evidence="3 4">REC3</strain>
        <plasmid evidence="3">p7unnamed</plasmid>
    </source>
</reference>
<name>A0A2K1G1P0_9PROT</name>
<dbReference type="Pfam" id="PF10503">
    <property type="entry name" value="Esterase_PHB"/>
    <property type="match status" value="1"/>
</dbReference>
<dbReference type="GO" id="GO:0005576">
    <property type="term" value="C:extracellular region"/>
    <property type="evidence" value="ECO:0007669"/>
    <property type="project" value="InterPro"/>
</dbReference>
<dbReference type="InterPro" id="IPR010126">
    <property type="entry name" value="Esterase_phb"/>
</dbReference>
<dbReference type="Proteomes" id="UP000236268">
    <property type="component" value="Unassembled WGS sequence"/>
</dbReference>
<dbReference type="RefSeq" id="WP_103039848.1">
    <property type="nucleotide sequence ID" value="NZ_POWG01000010.1"/>
</dbReference>
<keyword evidence="2" id="KW-0378">Hydrolase</keyword>
<dbReference type="SUPFAM" id="SSF53474">
    <property type="entry name" value="alpha/beta-Hydrolases"/>
    <property type="match status" value="1"/>
</dbReference>
<comment type="caution">
    <text evidence="3">The sequence shown here is derived from an EMBL/GenBank/DDBJ whole genome shotgun (WGS) entry which is preliminary data.</text>
</comment>
<dbReference type="InterPro" id="IPR050955">
    <property type="entry name" value="Plant_Biomass_Hydrol_Est"/>
</dbReference>
<evidence type="ECO:0000256" key="1">
    <source>
        <dbReference type="ARBA" id="ARBA00022729"/>
    </source>
</evidence>
<evidence type="ECO:0000313" key="4">
    <source>
        <dbReference type="Proteomes" id="UP000236268"/>
    </source>
</evidence>
<proteinExistence type="predicted"/>
<dbReference type="InterPro" id="IPR029058">
    <property type="entry name" value="AB_hydrolase_fold"/>
</dbReference>
<dbReference type="AlphaFoldDB" id="A0A2K1G1P0"/>
<keyword evidence="3" id="KW-0614">Plasmid</keyword>
<dbReference type="PANTHER" id="PTHR43037:SF1">
    <property type="entry name" value="BLL1128 PROTEIN"/>
    <property type="match status" value="1"/>
</dbReference>
<protein>
    <submittedName>
        <fullName evidence="3">Esterase</fullName>
    </submittedName>
</protein>
<organism evidence="3 4">
    <name type="scientific">Azospirillum argentinense</name>
    <dbReference type="NCBI Taxonomy" id="2970906"/>
    <lineage>
        <taxon>Bacteria</taxon>
        <taxon>Pseudomonadati</taxon>
        <taxon>Pseudomonadota</taxon>
        <taxon>Alphaproteobacteria</taxon>
        <taxon>Rhodospirillales</taxon>
        <taxon>Azospirillaceae</taxon>
        <taxon>Azospirillum</taxon>
    </lineage>
</organism>
<dbReference type="GO" id="GO:0016787">
    <property type="term" value="F:hydrolase activity"/>
    <property type="evidence" value="ECO:0007669"/>
    <property type="project" value="UniProtKB-KW"/>
</dbReference>